<evidence type="ECO:0000313" key="2">
    <source>
        <dbReference type="EnsemblMetazoa" id="XP_029347721.1"/>
    </source>
</evidence>
<dbReference type="GeneID" id="115034564"/>
<dbReference type="Proteomes" id="UP000007819">
    <property type="component" value="Unassembled WGS sequence"/>
</dbReference>
<dbReference type="Pfam" id="PF20700">
    <property type="entry name" value="Mutator"/>
    <property type="match status" value="1"/>
</dbReference>
<feature type="domain" description="Mutator-like transposase" evidence="1">
    <location>
        <begin position="48"/>
        <end position="223"/>
    </location>
</feature>
<dbReference type="OrthoDB" id="6614628at2759"/>
<dbReference type="KEGG" id="api:115034564"/>
<organism evidence="2 3">
    <name type="scientific">Acyrthosiphon pisum</name>
    <name type="common">Pea aphid</name>
    <dbReference type="NCBI Taxonomy" id="7029"/>
    <lineage>
        <taxon>Eukaryota</taxon>
        <taxon>Metazoa</taxon>
        <taxon>Ecdysozoa</taxon>
        <taxon>Arthropoda</taxon>
        <taxon>Hexapoda</taxon>
        <taxon>Insecta</taxon>
        <taxon>Pterygota</taxon>
        <taxon>Neoptera</taxon>
        <taxon>Paraneoptera</taxon>
        <taxon>Hemiptera</taxon>
        <taxon>Sternorrhyncha</taxon>
        <taxon>Aphidomorpha</taxon>
        <taxon>Aphidoidea</taxon>
        <taxon>Aphididae</taxon>
        <taxon>Macrosiphini</taxon>
        <taxon>Acyrthosiphon</taxon>
    </lineage>
</organism>
<dbReference type="InterPro" id="IPR049012">
    <property type="entry name" value="Mutator_transp_dom"/>
</dbReference>
<name>A0A8R2NVG7_ACYPI</name>
<proteinExistence type="predicted"/>
<reference evidence="3" key="1">
    <citation type="submission" date="2010-06" db="EMBL/GenBank/DDBJ databases">
        <authorList>
            <person name="Jiang H."/>
            <person name="Abraham K."/>
            <person name="Ali S."/>
            <person name="Alsbrooks S.L."/>
            <person name="Anim B.N."/>
            <person name="Anosike U.S."/>
            <person name="Attaway T."/>
            <person name="Bandaranaike D.P."/>
            <person name="Battles P.K."/>
            <person name="Bell S.N."/>
            <person name="Bell A.V."/>
            <person name="Beltran B."/>
            <person name="Bickham C."/>
            <person name="Bustamante Y."/>
            <person name="Caleb T."/>
            <person name="Canada A."/>
            <person name="Cardenas V."/>
            <person name="Carter K."/>
            <person name="Chacko J."/>
            <person name="Chandrabose M.N."/>
            <person name="Chavez D."/>
            <person name="Chavez A."/>
            <person name="Chen L."/>
            <person name="Chu H.-S."/>
            <person name="Claassen K.J."/>
            <person name="Cockrell R."/>
            <person name="Collins M."/>
            <person name="Cooper J.A."/>
            <person name="Cree A."/>
            <person name="Curry S.M."/>
            <person name="Da Y."/>
            <person name="Dao M.D."/>
            <person name="Das B."/>
            <person name="Davila M.-L."/>
            <person name="Davy-Carroll L."/>
            <person name="Denson S."/>
            <person name="Dinh H."/>
            <person name="Ebong V.E."/>
            <person name="Edwards J.R."/>
            <person name="Egan A."/>
            <person name="El-Daye J."/>
            <person name="Escobedo L."/>
            <person name="Fernandez S."/>
            <person name="Fernando P.R."/>
            <person name="Flagg N."/>
            <person name="Forbes L.D."/>
            <person name="Fowler R.G."/>
            <person name="Fu Q."/>
            <person name="Gabisi R.A."/>
            <person name="Ganer J."/>
            <person name="Garbino Pronczuk A."/>
            <person name="Garcia R.M."/>
            <person name="Garner T."/>
            <person name="Garrett T.E."/>
            <person name="Gonzalez D.A."/>
            <person name="Hamid H."/>
            <person name="Hawkins E.S."/>
            <person name="Hirani K."/>
            <person name="Hogues M.E."/>
            <person name="Hollins B."/>
            <person name="Hsiao C.-H."/>
            <person name="Jabil R."/>
            <person name="James M.L."/>
            <person name="Jhangiani S.N."/>
            <person name="Johnson B."/>
            <person name="Johnson Q."/>
            <person name="Joshi V."/>
            <person name="Kalu J.B."/>
            <person name="Kam C."/>
            <person name="Kashfia A."/>
            <person name="Keebler J."/>
            <person name="Kisamo H."/>
            <person name="Kovar C.L."/>
            <person name="Lago L.A."/>
            <person name="Lai C.-Y."/>
            <person name="Laidlaw J."/>
            <person name="Lara F."/>
            <person name="Le T.-K."/>
            <person name="Lee S.L."/>
            <person name="Legall F.H."/>
            <person name="Lemon S.J."/>
            <person name="Lewis L.R."/>
            <person name="Li B."/>
            <person name="Liu Y."/>
            <person name="Liu Y.-S."/>
            <person name="Lopez J."/>
            <person name="Lozado R.J."/>
            <person name="Lu J."/>
            <person name="Madu R.C."/>
            <person name="Maheshwari M."/>
            <person name="Maheshwari R."/>
            <person name="Malloy K."/>
            <person name="Martinez E."/>
            <person name="Mathew T."/>
            <person name="Mercado I.C."/>
            <person name="Mercado C."/>
            <person name="Meyer B."/>
            <person name="Montgomery K."/>
            <person name="Morgan M.B."/>
            <person name="Munidasa M."/>
            <person name="Nazareth L.V."/>
            <person name="Nelson J."/>
            <person name="Ng B.M."/>
            <person name="Nguyen N.B."/>
            <person name="Nguyen P.Q."/>
            <person name="Nguyen T."/>
            <person name="Obregon M."/>
            <person name="Okwuonu G.O."/>
            <person name="Onwere C.G."/>
            <person name="Orozco G."/>
            <person name="Parra A."/>
            <person name="Patel S."/>
            <person name="Patil S."/>
            <person name="Perez A."/>
            <person name="Perez Y."/>
            <person name="Pham C."/>
            <person name="Primus E.L."/>
            <person name="Pu L.-L."/>
            <person name="Puazo M."/>
            <person name="Qin X."/>
            <person name="Quiroz J.B."/>
            <person name="Reese J."/>
            <person name="Richards S."/>
            <person name="Rives C.M."/>
            <person name="Robberts R."/>
            <person name="Ruiz S.J."/>
            <person name="Ruiz M.J."/>
            <person name="Santibanez J."/>
            <person name="Schneider B.W."/>
            <person name="Sisson I."/>
            <person name="Smith M."/>
            <person name="Sodergren E."/>
            <person name="Song X.-Z."/>
            <person name="Song B.B."/>
            <person name="Summersgill H."/>
            <person name="Thelus R."/>
            <person name="Thornton R.D."/>
            <person name="Trejos Z.Y."/>
            <person name="Usmani K."/>
            <person name="Vattathil S."/>
            <person name="Villasana D."/>
            <person name="Walker D.L."/>
            <person name="Wang S."/>
            <person name="Wang K."/>
            <person name="White C.S."/>
            <person name="Williams A.C."/>
            <person name="Williamson J."/>
            <person name="Wilson K."/>
            <person name="Woghiren I.O."/>
            <person name="Woodworth J.R."/>
            <person name="Worley K.C."/>
            <person name="Wright R.A."/>
            <person name="Wu W."/>
            <person name="Young L."/>
            <person name="Zhang L."/>
            <person name="Zhang J."/>
            <person name="Zhu Y."/>
            <person name="Muzny D.M."/>
            <person name="Weinstock G."/>
            <person name="Gibbs R.A."/>
        </authorList>
    </citation>
    <scope>NUCLEOTIDE SEQUENCE [LARGE SCALE GENOMIC DNA]</scope>
    <source>
        <strain evidence="3">LSR1</strain>
    </source>
</reference>
<protein>
    <recommendedName>
        <fullName evidence="1">Mutator-like transposase domain-containing protein</fullName>
    </recommendedName>
</protein>
<dbReference type="EnsemblMetazoa" id="XM_029491861.1">
    <property type="protein sequence ID" value="XP_029347721.1"/>
    <property type="gene ID" value="LOC115034564"/>
</dbReference>
<keyword evidence="3" id="KW-1185">Reference proteome</keyword>
<dbReference type="RefSeq" id="XP_029347721.1">
    <property type="nucleotide sequence ID" value="XM_029491861.1"/>
</dbReference>
<evidence type="ECO:0000259" key="1">
    <source>
        <dbReference type="Pfam" id="PF20700"/>
    </source>
</evidence>
<evidence type="ECO:0000313" key="3">
    <source>
        <dbReference type="Proteomes" id="UP000007819"/>
    </source>
</evidence>
<dbReference type="AlphaFoldDB" id="A0A8R2NVG7"/>
<sequence length="230" mass="25753">MSDDLFSEQSTNIIADSPTLEPDDKSLPGLSFEITNTPETATEVCSLGRRIVDIFYVFEQIKKCIHEGGFGCTFMDMEFVREIRFGLRSQFLFTCKMCKINIKIESEKKVPATYLPVNLAAISGSISIGIGYSQLEEILASTDIPCMSSSTFLSGQEEISDKIHCIAQEAMRLAGEEERRLAIEENELDIDGIPMCTVVADGQWSKRSYKTKYDALSGVVNTIILRYTYF</sequence>
<reference evidence="2" key="2">
    <citation type="submission" date="2022-06" db="UniProtKB">
        <authorList>
            <consortium name="EnsemblMetazoa"/>
        </authorList>
    </citation>
    <scope>IDENTIFICATION</scope>
</reference>
<accession>A0A8R2NVG7</accession>